<sequence length="222" mass="25054">MTYSYDYPHPAVTTDIVIFTVQDNALCLLLIRRGEDPYKGKWALPGGFLRMDEDIEHCAARELAEEAGVQGVYLEQLATFGTIDRDPRERVISVAYYALIPSDDVALQAGTDAAEAQWFPLSDLPPLAFDHSDIVRMAQQRLSAKMSYSTIGLQFMPAAFTLSDLQRVYEIASGKTLDKRNFRKWVLSLDLVEETGHKQTQGAHRPAMLYRVKKPSRIDIIK</sequence>
<accession>A0A2G4YVR3</accession>
<evidence type="ECO:0000313" key="4">
    <source>
        <dbReference type="EMBL" id="PHZ86421.1"/>
    </source>
</evidence>
<comment type="caution">
    <text evidence="4">The sequence shown here is derived from an EMBL/GenBank/DDBJ whole genome shotgun (WGS) entry which is preliminary data.</text>
</comment>
<evidence type="ECO:0000256" key="1">
    <source>
        <dbReference type="ARBA" id="ARBA00001946"/>
    </source>
</evidence>
<organism evidence="4 5">
    <name type="scientific">Paremcibacter congregatus</name>
    <dbReference type="NCBI Taxonomy" id="2043170"/>
    <lineage>
        <taxon>Bacteria</taxon>
        <taxon>Pseudomonadati</taxon>
        <taxon>Pseudomonadota</taxon>
        <taxon>Alphaproteobacteria</taxon>
        <taxon>Emcibacterales</taxon>
        <taxon>Emcibacteraceae</taxon>
        <taxon>Paremcibacter</taxon>
    </lineage>
</organism>
<reference evidence="4 5" key="1">
    <citation type="submission" date="2017-10" db="EMBL/GenBank/DDBJ databases">
        <title>Frigbacter circumglobatus gen. nov. sp. nov., isolated from sediment cultured in situ.</title>
        <authorList>
            <person name="Zhao Z."/>
        </authorList>
    </citation>
    <scope>NUCLEOTIDE SEQUENCE [LARGE SCALE GENOMIC DNA]</scope>
    <source>
        <strain evidence="4 5">ZYL</strain>
    </source>
</reference>
<gene>
    <name evidence="4" type="ORF">CRD36_00595</name>
</gene>
<dbReference type="InterPro" id="IPR000086">
    <property type="entry name" value="NUDIX_hydrolase_dom"/>
</dbReference>
<dbReference type="Gene3D" id="1.10.10.10">
    <property type="entry name" value="Winged helix-like DNA-binding domain superfamily/Winged helix DNA-binding domain"/>
    <property type="match status" value="1"/>
</dbReference>
<dbReference type="Proteomes" id="UP000229730">
    <property type="component" value="Unassembled WGS sequence"/>
</dbReference>
<dbReference type="PROSITE" id="PS51462">
    <property type="entry name" value="NUDIX"/>
    <property type="match status" value="1"/>
</dbReference>
<dbReference type="SUPFAM" id="SSF46785">
    <property type="entry name" value="Winged helix' DNA-binding domain"/>
    <property type="match status" value="1"/>
</dbReference>
<protein>
    <submittedName>
        <fullName evidence="4">NUDIX hydrolase</fullName>
    </submittedName>
</protein>
<dbReference type="Gene3D" id="3.90.79.10">
    <property type="entry name" value="Nucleoside Triphosphate Pyrophosphohydrolase"/>
    <property type="match status" value="1"/>
</dbReference>
<dbReference type="GO" id="GO:0016787">
    <property type="term" value="F:hydrolase activity"/>
    <property type="evidence" value="ECO:0007669"/>
    <property type="project" value="UniProtKB-KW"/>
</dbReference>
<dbReference type="InterPro" id="IPR054105">
    <property type="entry name" value="WHD_NrtR"/>
</dbReference>
<keyword evidence="5" id="KW-1185">Reference proteome</keyword>
<dbReference type="InParanoid" id="A0A2G4YVR3"/>
<dbReference type="SUPFAM" id="SSF55811">
    <property type="entry name" value="Nudix"/>
    <property type="match status" value="1"/>
</dbReference>
<dbReference type="PROSITE" id="PS00893">
    <property type="entry name" value="NUDIX_BOX"/>
    <property type="match status" value="1"/>
</dbReference>
<dbReference type="PANTHER" id="PTHR43736:SF4">
    <property type="entry name" value="SLR1690 PROTEIN"/>
    <property type="match status" value="1"/>
</dbReference>
<dbReference type="EMBL" id="PDEM01000007">
    <property type="protein sequence ID" value="PHZ86421.1"/>
    <property type="molecule type" value="Genomic_DNA"/>
</dbReference>
<dbReference type="PANTHER" id="PTHR43736">
    <property type="entry name" value="ADP-RIBOSE PYROPHOSPHATASE"/>
    <property type="match status" value="1"/>
</dbReference>
<dbReference type="AlphaFoldDB" id="A0A2G4YVR3"/>
<dbReference type="OrthoDB" id="9761969at2"/>
<evidence type="ECO:0000259" key="3">
    <source>
        <dbReference type="PROSITE" id="PS51462"/>
    </source>
</evidence>
<evidence type="ECO:0000256" key="2">
    <source>
        <dbReference type="ARBA" id="ARBA00022801"/>
    </source>
</evidence>
<dbReference type="RefSeq" id="WP_099470798.1">
    <property type="nucleotide sequence ID" value="NZ_CP041025.1"/>
</dbReference>
<name>A0A2G4YVR3_9PROT</name>
<dbReference type="InterPro" id="IPR036390">
    <property type="entry name" value="WH_DNA-bd_sf"/>
</dbReference>
<keyword evidence="2 4" id="KW-0378">Hydrolase</keyword>
<proteinExistence type="predicted"/>
<feature type="domain" description="Nudix hydrolase" evidence="3">
    <location>
        <begin position="7"/>
        <end position="142"/>
    </location>
</feature>
<dbReference type="Pfam" id="PF00293">
    <property type="entry name" value="NUDIX"/>
    <property type="match status" value="1"/>
</dbReference>
<comment type="cofactor">
    <cofactor evidence="1">
        <name>Mg(2+)</name>
        <dbReference type="ChEBI" id="CHEBI:18420"/>
    </cofactor>
</comment>
<dbReference type="InterPro" id="IPR015797">
    <property type="entry name" value="NUDIX_hydrolase-like_dom_sf"/>
</dbReference>
<dbReference type="CDD" id="cd18873">
    <property type="entry name" value="NUDIX_NadM_like"/>
    <property type="match status" value="1"/>
</dbReference>
<dbReference type="InterPro" id="IPR020084">
    <property type="entry name" value="NUDIX_hydrolase_CS"/>
</dbReference>
<dbReference type="Pfam" id="PF21906">
    <property type="entry name" value="WHD_NrtR"/>
    <property type="match status" value="1"/>
</dbReference>
<dbReference type="InterPro" id="IPR036388">
    <property type="entry name" value="WH-like_DNA-bd_sf"/>
</dbReference>
<evidence type="ECO:0000313" key="5">
    <source>
        <dbReference type="Proteomes" id="UP000229730"/>
    </source>
</evidence>